<organism evidence="1 2">
    <name type="scientific">Nitrospira defluvii</name>
    <dbReference type="NCBI Taxonomy" id="330214"/>
    <lineage>
        <taxon>Bacteria</taxon>
        <taxon>Pseudomonadati</taxon>
        <taxon>Nitrospirota</taxon>
        <taxon>Nitrospiria</taxon>
        <taxon>Nitrospirales</taxon>
        <taxon>Nitrospiraceae</taxon>
        <taxon>Nitrospira</taxon>
    </lineage>
</organism>
<accession>A0ABM8QTN3</accession>
<dbReference type="RefSeq" id="WP_213041150.1">
    <property type="nucleotide sequence ID" value="NZ_CAJNBJ010000001.1"/>
</dbReference>
<keyword evidence="2" id="KW-1185">Reference proteome</keyword>
<dbReference type="SUPFAM" id="SSF141371">
    <property type="entry name" value="PilZ domain-like"/>
    <property type="match status" value="1"/>
</dbReference>
<comment type="caution">
    <text evidence="1">The sequence shown here is derived from an EMBL/GenBank/DDBJ whole genome shotgun (WGS) entry which is preliminary data.</text>
</comment>
<gene>
    <name evidence="1" type="ORF">NSPZN2_11401</name>
</gene>
<evidence type="ECO:0000313" key="2">
    <source>
        <dbReference type="Proteomes" id="UP000675880"/>
    </source>
</evidence>
<name>A0ABM8QTN3_9BACT</name>
<sequence length="122" mass="13665">MMEQQNRPRFIIECTGSRSEDGLLVWNGRMLDLSIPGWSRTGLKGLQAGDLLQLHLHIPGQPRPLSVRLATIRWANDSRLGVDPILMDADDQLRLNDFVSAHVPLPPFSSDRREQIVISDAG</sequence>
<proteinExistence type="predicted"/>
<evidence type="ECO:0008006" key="3">
    <source>
        <dbReference type="Google" id="ProtNLM"/>
    </source>
</evidence>
<dbReference type="Proteomes" id="UP000675880">
    <property type="component" value="Unassembled WGS sequence"/>
</dbReference>
<dbReference type="EMBL" id="CAJNBJ010000001">
    <property type="protein sequence ID" value="CAE6714925.1"/>
    <property type="molecule type" value="Genomic_DNA"/>
</dbReference>
<protein>
    <recommendedName>
        <fullName evidence="3">PilZ domain-containing protein</fullName>
    </recommendedName>
</protein>
<reference evidence="1 2" key="1">
    <citation type="submission" date="2021-02" db="EMBL/GenBank/DDBJ databases">
        <authorList>
            <person name="Han P."/>
        </authorList>
    </citation>
    <scope>NUCLEOTIDE SEQUENCE [LARGE SCALE GENOMIC DNA]</scope>
    <source>
        <strain evidence="1">Candidatus Nitrospira sp. ZN2</strain>
    </source>
</reference>
<evidence type="ECO:0000313" key="1">
    <source>
        <dbReference type="EMBL" id="CAE6714925.1"/>
    </source>
</evidence>